<comment type="caution">
    <text evidence="2">The sequence shown here is derived from an EMBL/GenBank/DDBJ whole genome shotgun (WGS) entry which is preliminary data.</text>
</comment>
<dbReference type="Gene3D" id="3.10.620.30">
    <property type="match status" value="1"/>
</dbReference>
<evidence type="ECO:0000313" key="2">
    <source>
        <dbReference type="EMBL" id="GAI84740.1"/>
    </source>
</evidence>
<protein>
    <recommendedName>
        <fullName evidence="3">Transglutaminase-like domain-containing protein</fullName>
    </recommendedName>
</protein>
<evidence type="ECO:0008006" key="3">
    <source>
        <dbReference type="Google" id="ProtNLM"/>
    </source>
</evidence>
<proteinExistence type="predicted"/>
<feature type="non-terminal residue" evidence="2">
    <location>
        <position position="1"/>
    </location>
</feature>
<feature type="transmembrane region" description="Helical" evidence="1">
    <location>
        <begin position="113"/>
        <end position="132"/>
    </location>
</feature>
<organism evidence="2">
    <name type="scientific">marine sediment metagenome</name>
    <dbReference type="NCBI Taxonomy" id="412755"/>
    <lineage>
        <taxon>unclassified sequences</taxon>
        <taxon>metagenomes</taxon>
        <taxon>ecological metagenomes</taxon>
    </lineage>
</organism>
<name>X1TAZ1_9ZZZZ</name>
<keyword evidence="1" id="KW-0472">Membrane</keyword>
<gene>
    <name evidence="2" type="ORF">S12H4_14877</name>
</gene>
<dbReference type="AlphaFoldDB" id="X1TAZ1"/>
<dbReference type="EMBL" id="BARW01007114">
    <property type="protein sequence ID" value="GAI84740.1"/>
    <property type="molecule type" value="Genomic_DNA"/>
</dbReference>
<reference evidence="2" key="1">
    <citation type="journal article" date="2014" name="Front. Microbiol.">
        <title>High frequency of phylogenetically diverse reductive dehalogenase-homologous genes in deep subseafloor sedimentary metagenomes.</title>
        <authorList>
            <person name="Kawai M."/>
            <person name="Futagami T."/>
            <person name="Toyoda A."/>
            <person name="Takaki Y."/>
            <person name="Nishi S."/>
            <person name="Hori S."/>
            <person name="Arai W."/>
            <person name="Tsubouchi T."/>
            <person name="Morono Y."/>
            <person name="Uchiyama I."/>
            <person name="Ito T."/>
            <person name="Fujiyama A."/>
            <person name="Inagaki F."/>
            <person name="Takami H."/>
        </authorList>
    </citation>
    <scope>NUCLEOTIDE SEQUENCE</scope>
    <source>
        <strain evidence="2">Expedition CK06-06</strain>
    </source>
</reference>
<keyword evidence="1" id="KW-1133">Transmembrane helix</keyword>
<keyword evidence="1" id="KW-0812">Transmembrane</keyword>
<evidence type="ECO:0000256" key="1">
    <source>
        <dbReference type="SAM" id="Phobius"/>
    </source>
</evidence>
<accession>X1TAZ1</accession>
<sequence length="139" mass="14959">GSGYGDCEDSAVLLAVMYKGAGYRSAIVVGSGHTAALVYLPDYKKATAVFKLDGESGWVWAEATGKKNPLGWVSREFTNVELAAYEISQEAVSLVKPSTAPSTAIAGTSQGGFFMPSPFMGVIGLLWLMSLFRRRRRTR</sequence>